<evidence type="ECO:0000313" key="1">
    <source>
        <dbReference type="EMBL" id="QDP77491.1"/>
    </source>
</evidence>
<organism evidence="1 2">
    <name type="scientific">Nocardia otitidiscaviarum</name>
    <dbReference type="NCBI Taxonomy" id="1823"/>
    <lineage>
        <taxon>Bacteria</taxon>
        <taxon>Bacillati</taxon>
        <taxon>Actinomycetota</taxon>
        <taxon>Actinomycetes</taxon>
        <taxon>Mycobacteriales</taxon>
        <taxon>Nocardiaceae</taxon>
        <taxon>Nocardia</taxon>
    </lineage>
</organism>
<reference evidence="1 2" key="1">
    <citation type="submission" date="2019-07" db="EMBL/GenBank/DDBJ databases">
        <title>Complete Genome Sequence and Methylome Analysis of Nocardia otitidis-caviarum NEB252.</title>
        <authorList>
            <person name="Fomenkov A."/>
            <person name="Anton B.P."/>
            <person name="Vincze T."/>
            <person name="Roberts R.J."/>
        </authorList>
    </citation>
    <scope>NUCLEOTIDE SEQUENCE [LARGE SCALE GENOMIC DNA]</scope>
    <source>
        <strain evidence="1 2">NEB252</strain>
    </source>
</reference>
<evidence type="ECO:0000313" key="2">
    <source>
        <dbReference type="Proteomes" id="UP000317039"/>
    </source>
</evidence>
<sequence>MPSVLHEVVIDLFRQRPQLAVELLTLAGDQQLPRFDNARLEPGDFPDICPTEYRADTVVVLTEDSTPVLAVVVEVQLRPDGDKTWSWPVYLTTLRARLRCATVLLVLCPDEHTAHRCRTPITVAPAFVLTPTVIGPANVPAVTDARSTVANPELAVLSAIAYRNRPERDAVLTALVEGALDVPHGKMYVDLVMAILPRTARSFLETLMTTGTYQYKSEFARRYFSEGEARGQAKGEARALLTVLHERGMVLPESAVTRIHECDDTELLNTWIARAVTAGSLDEVFDD</sequence>
<dbReference type="Proteomes" id="UP000317039">
    <property type="component" value="Chromosome"/>
</dbReference>
<dbReference type="EMBL" id="CP041695">
    <property type="protein sequence ID" value="QDP77491.1"/>
    <property type="molecule type" value="Genomic_DNA"/>
</dbReference>
<dbReference type="GeneID" id="80330937"/>
<protein>
    <submittedName>
        <fullName evidence="1">Uncharacterized protein</fullName>
    </submittedName>
</protein>
<dbReference type="KEGG" id="nod:FOH10_00780"/>
<name>A0A516NF26_9NOCA</name>
<dbReference type="RefSeq" id="WP_143979233.1">
    <property type="nucleotide sequence ID" value="NZ_CP041695.1"/>
</dbReference>
<dbReference type="AlphaFoldDB" id="A0A516NF26"/>
<gene>
    <name evidence="1" type="ORF">FOH10_00780</name>
</gene>
<accession>A0A516NF26</accession>
<dbReference type="PANTHER" id="PTHR34613">
    <property type="entry name" value="SLL0800 PROTEIN"/>
    <property type="match status" value="1"/>
</dbReference>
<proteinExistence type="predicted"/>
<dbReference type="PANTHER" id="PTHR34613:SF1">
    <property type="entry name" value="SLL6017 PROTEIN"/>
    <property type="match status" value="1"/>
</dbReference>